<dbReference type="PANTHER" id="PTHR21180:SF32">
    <property type="entry name" value="ENDONUCLEASE_EXONUCLEASE_PHOSPHATASE FAMILY DOMAIN-CONTAINING PROTEIN 1"/>
    <property type="match status" value="1"/>
</dbReference>
<dbReference type="EMBL" id="CP016907">
    <property type="protein sequence ID" value="AOC93818.1"/>
    <property type="molecule type" value="Genomic_DNA"/>
</dbReference>
<dbReference type="SUPFAM" id="SSF47781">
    <property type="entry name" value="RuvA domain 2-like"/>
    <property type="match status" value="3"/>
</dbReference>
<evidence type="ECO:0000313" key="3">
    <source>
        <dbReference type="Proteomes" id="UP000093276"/>
    </source>
</evidence>
<dbReference type="Proteomes" id="UP000093276">
    <property type="component" value="Chromosome"/>
</dbReference>
<keyword evidence="1" id="KW-0472">Membrane</keyword>
<dbReference type="AlphaFoldDB" id="A0AAC9GH09"/>
<proteinExistence type="predicted"/>
<dbReference type="Gene3D" id="1.10.150.280">
    <property type="entry name" value="AF1531-like domain"/>
    <property type="match status" value="2"/>
</dbReference>
<name>A0AAC9GH09_9FLAO</name>
<protein>
    <submittedName>
        <fullName evidence="2">Helix-hairpin-helix motif protein</fullName>
    </submittedName>
</protein>
<dbReference type="PANTHER" id="PTHR21180">
    <property type="entry name" value="ENDONUCLEASE/EXONUCLEASE/PHOSPHATASE FAMILY DOMAIN-CONTAINING PROTEIN 1"/>
    <property type="match status" value="1"/>
</dbReference>
<accession>A0AAC9GH09</accession>
<dbReference type="Pfam" id="PF12836">
    <property type="entry name" value="HHH_3"/>
    <property type="match status" value="2"/>
</dbReference>
<dbReference type="InterPro" id="IPR051675">
    <property type="entry name" value="Endo/Exo/Phosphatase_dom_1"/>
</dbReference>
<gene>
    <name evidence="2" type="ORF">BB050_00673</name>
</gene>
<dbReference type="InterPro" id="IPR010994">
    <property type="entry name" value="RuvA_2-like"/>
</dbReference>
<sequence>MKTTFLTNFLNKFERFFLTYSSKVFLNMNFKPLNKYFYFTKQQRIGIFILFLIMIGLQMFYLLSDFNILDIKNTEKEQWLALQSEIDQKKLIDKNAKPSNYLFNPNFISDYKGYKLGMSVEEIDRLVAFRKENKYVNSAEEFQKVTGISDSLLNKISPLFKFPDWKQNKPIYSSEKKDFSIKSFPKKEKIAILDINQATQEDLMKIYGIGEGLSSRILKQKEILGSFVSIDQMKDIWGLSPEVINELNGHFKVVIPPTLKKINVNEASLKELSQFSYFKYGLAKQIVTYRSMNGNFNNIEDLAKIKDFPVEKAKIISLYLEF</sequence>
<evidence type="ECO:0000256" key="1">
    <source>
        <dbReference type="SAM" id="Phobius"/>
    </source>
</evidence>
<keyword evidence="1" id="KW-1133">Transmembrane helix</keyword>
<reference evidence="2 3" key="1">
    <citation type="submission" date="2016-08" db="EMBL/GenBank/DDBJ databases">
        <title>Complete genome sequence of Flavobacterium johnsoniae strain GSE09, a volatile-producing biocontrol agent isolated from cucumber (Cucumis sativus).</title>
        <authorList>
            <person name="Jeong J.-J."/>
            <person name="Oh J.Y."/>
            <person name="Jim Y.J."/>
            <person name="Sang M.K."/>
            <person name="Kim K.D."/>
        </authorList>
    </citation>
    <scope>NUCLEOTIDE SEQUENCE [LARGE SCALE GENOMIC DNA]</scope>
    <source>
        <strain evidence="2 3">GSE09</strain>
    </source>
</reference>
<organism evidence="2 3">
    <name type="scientific">Flavobacterium anhuiense</name>
    <dbReference type="NCBI Taxonomy" id="459526"/>
    <lineage>
        <taxon>Bacteria</taxon>
        <taxon>Pseudomonadati</taxon>
        <taxon>Bacteroidota</taxon>
        <taxon>Flavobacteriia</taxon>
        <taxon>Flavobacteriales</taxon>
        <taxon>Flavobacteriaceae</taxon>
        <taxon>Flavobacterium</taxon>
    </lineage>
</organism>
<feature type="transmembrane region" description="Helical" evidence="1">
    <location>
        <begin position="45"/>
        <end position="63"/>
    </location>
</feature>
<evidence type="ECO:0000313" key="2">
    <source>
        <dbReference type="EMBL" id="AOC93818.1"/>
    </source>
</evidence>
<keyword evidence="1" id="KW-0812">Transmembrane</keyword>
<dbReference type="KEGG" id="fjg:BB050_00673"/>